<name>A0A6L7FZ02_9RHOB</name>
<evidence type="ECO:0000313" key="3">
    <source>
        <dbReference type="Proteomes" id="UP000477911"/>
    </source>
</evidence>
<comment type="caution">
    <text evidence="2">The sequence shown here is derived from an EMBL/GenBank/DDBJ whole genome shotgun (WGS) entry which is preliminary data.</text>
</comment>
<keyword evidence="3" id="KW-1185">Reference proteome</keyword>
<dbReference type="RefSeq" id="WP_160890891.1">
    <property type="nucleotide sequence ID" value="NZ_WUMU01000001.1"/>
</dbReference>
<feature type="region of interest" description="Disordered" evidence="1">
    <location>
        <begin position="178"/>
        <end position="198"/>
    </location>
</feature>
<dbReference type="AlphaFoldDB" id="A0A6L7FZ02"/>
<dbReference type="Proteomes" id="UP000477911">
    <property type="component" value="Unassembled WGS sequence"/>
</dbReference>
<proteinExistence type="predicted"/>
<evidence type="ECO:0000256" key="1">
    <source>
        <dbReference type="SAM" id="MobiDB-lite"/>
    </source>
</evidence>
<accession>A0A6L7FZ02</accession>
<dbReference type="Pfam" id="PF09684">
    <property type="entry name" value="Tail_P2_I"/>
    <property type="match status" value="1"/>
</dbReference>
<evidence type="ECO:0000313" key="2">
    <source>
        <dbReference type="EMBL" id="MXN16347.1"/>
    </source>
</evidence>
<dbReference type="InterPro" id="IPR006521">
    <property type="entry name" value="Tail_protein_I"/>
</dbReference>
<organism evidence="2 3">
    <name type="scientific">Pseudooceanicola albus</name>
    <dbReference type="NCBI Taxonomy" id="2692189"/>
    <lineage>
        <taxon>Bacteria</taxon>
        <taxon>Pseudomonadati</taxon>
        <taxon>Pseudomonadota</taxon>
        <taxon>Alphaproteobacteria</taxon>
        <taxon>Rhodobacterales</taxon>
        <taxon>Paracoccaceae</taxon>
        <taxon>Pseudooceanicola</taxon>
    </lineage>
</organism>
<dbReference type="EMBL" id="WUMU01000001">
    <property type="protein sequence ID" value="MXN16347.1"/>
    <property type="molecule type" value="Genomic_DNA"/>
</dbReference>
<dbReference type="NCBIfam" id="TIGR01634">
    <property type="entry name" value="tail_P2_I"/>
    <property type="match status" value="1"/>
</dbReference>
<protein>
    <submittedName>
        <fullName evidence="2">Phage tail protein I</fullName>
    </submittedName>
</protein>
<gene>
    <name evidence="2" type="ORF">GR170_00755</name>
</gene>
<sequence length="248" mass="27051">MSDTPRSLLPVTASDLVKALDLLEERLFALPTSMITKDPQSVSVAYLDHLAWEESVDVWDADWSEEVKRSVIAASAEVHRYKGTPHAIRHALAAFDVDVDLLEWWQPGGVDAGLVAGSFRVTAFVNASFYDGSEDRLDNRMVKAMTAVLQRAAPVSRKLVFRLGETYRTGVALRAGQQSSGLDRRKLAPTPRTDIPQSDLQLRAGARAQHRMTAVLSPMPASGTSSAAITTRAAISQAAISRETHDIE</sequence>
<reference evidence="2 3" key="1">
    <citation type="submission" date="2019-12" db="EMBL/GenBank/DDBJ databases">
        <authorList>
            <person name="Li M."/>
        </authorList>
    </citation>
    <scope>NUCLEOTIDE SEQUENCE [LARGE SCALE GENOMIC DNA]</scope>
    <source>
        <strain evidence="2 3">GBMRC 2024</strain>
    </source>
</reference>